<dbReference type="InterPro" id="IPR010982">
    <property type="entry name" value="Lambda_DNA-bd_dom_sf"/>
</dbReference>
<dbReference type="PROSITE" id="PS50943">
    <property type="entry name" value="HTH_CROC1"/>
    <property type="match status" value="1"/>
</dbReference>
<evidence type="ECO:0000256" key="1">
    <source>
        <dbReference type="ARBA" id="ARBA00023125"/>
    </source>
</evidence>
<comment type="caution">
    <text evidence="3">The sequence shown here is derived from an EMBL/GenBank/DDBJ whole genome shotgun (WGS) entry which is preliminary data.</text>
</comment>
<dbReference type="PATRIC" id="fig|1423739.3.peg.3062"/>
<feature type="domain" description="HTH cro/C1-type" evidence="2">
    <location>
        <begin position="9"/>
        <end position="63"/>
    </location>
</feature>
<dbReference type="Pfam" id="PF01381">
    <property type="entry name" value="HTH_3"/>
    <property type="match status" value="1"/>
</dbReference>
<gene>
    <name evidence="3" type="ORF">FC85_GL002944</name>
</gene>
<evidence type="ECO:0000313" key="3">
    <source>
        <dbReference type="EMBL" id="KRL66098.1"/>
    </source>
</evidence>
<organism evidence="3 4">
    <name type="scientific">Lentilactobacillus diolivorans DSM 14421</name>
    <dbReference type="NCBI Taxonomy" id="1423739"/>
    <lineage>
        <taxon>Bacteria</taxon>
        <taxon>Bacillati</taxon>
        <taxon>Bacillota</taxon>
        <taxon>Bacilli</taxon>
        <taxon>Lactobacillales</taxon>
        <taxon>Lactobacillaceae</taxon>
        <taxon>Lentilactobacillus</taxon>
    </lineage>
</organism>
<dbReference type="EMBL" id="AZEY01000050">
    <property type="protein sequence ID" value="KRL66098.1"/>
    <property type="molecule type" value="Genomic_DNA"/>
</dbReference>
<dbReference type="CDD" id="cd00093">
    <property type="entry name" value="HTH_XRE"/>
    <property type="match status" value="1"/>
</dbReference>
<dbReference type="Gene3D" id="1.10.260.40">
    <property type="entry name" value="lambda repressor-like DNA-binding domains"/>
    <property type="match status" value="1"/>
</dbReference>
<dbReference type="Proteomes" id="UP000052013">
    <property type="component" value="Unassembled WGS sequence"/>
</dbReference>
<dbReference type="AlphaFoldDB" id="A0A0R1SI15"/>
<accession>A0A0R1SI15</accession>
<evidence type="ECO:0000313" key="4">
    <source>
        <dbReference type="Proteomes" id="UP000052013"/>
    </source>
</evidence>
<protein>
    <submittedName>
        <fullName evidence="3">DNA-binding protein</fullName>
    </submittedName>
</protein>
<dbReference type="STRING" id="1423739.FC85_GL002944"/>
<dbReference type="InterPro" id="IPR001387">
    <property type="entry name" value="Cro/C1-type_HTH"/>
</dbReference>
<evidence type="ECO:0000259" key="2">
    <source>
        <dbReference type="PROSITE" id="PS50943"/>
    </source>
</evidence>
<keyword evidence="1 3" id="KW-0238">DNA-binding</keyword>
<dbReference type="SUPFAM" id="SSF47413">
    <property type="entry name" value="lambda repressor-like DNA-binding domains"/>
    <property type="match status" value="1"/>
</dbReference>
<reference evidence="3 4" key="1">
    <citation type="journal article" date="2015" name="Genome Announc.">
        <title>Expanding the biotechnology potential of lactobacilli through comparative genomics of 213 strains and associated genera.</title>
        <authorList>
            <person name="Sun Z."/>
            <person name="Harris H.M."/>
            <person name="McCann A."/>
            <person name="Guo C."/>
            <person name="Argimon S."/>
            <person name="Zhang W."/>
            <person name="Yang X."/>
            <person name="Jeffery I.B."/>
            <person name="Cooney J.C."/>
            <person name="Kagawa T.F."/>
            <person name="Liu W."/>
            <person name="Song Y."/>
            <person name="Salvetti E."/>
            <person name="Wrobel A."/>
            <person name="Rasinkangas P."/>
            <person name="Parkhill J."/>
            <person name="Rea M.C."/>
            <person name="O'Sullivan O."/>
            <person name="Ritari J."/>
            <person name="Douillard F.P."/>
            <person name="Paul Ross R."/>
            <person name="Yang R."/>
            <person name="Briner A.E."/>
            <person name="Felis G.E."/>
            <person name="de Vos W.M."/>
            <person name="Barrangou R."/>
            <person name="Klaenhammer T.R."/>
            <person name="Caufield P.W."/>
            <person name="Cui Y."/>
            <person name="Zhang H."/>
            <person name="O'Toole P.W."/>
        </authorList>
    </citation>
    <scope>NUCLEOTIDE SEQUENCE [LARGE SCALE GENOMIC DNA]</scope>
    <source>
        <strain evidence="3 4">DSM 14421</strain>
    </source>
</reference>
<proteinExistence type="predicted"/>
<dbReference type="RefSeq" id="WP_057864502.1">
    <property type="nucleotide sequence ID" value="NZ_AZEY01000050.1"/>
</dbReference>
<dbReference type="SMART" id="SM00530">
    <property type="entry name" value="HTH_XRE"/>
    <property type="match status" value="1"/>
</dbReference>
<name>A0A0R1SI15_9LACO</name>
<dbReference type="PANTHER" id="PTHR46558:SF11">
    <property type="entry name" value="HTH-TYPE TRANSCRIPTIONAL REGULATOR XRE"/>
    <property type="match status" value="1"/>
</dbReference>
<sequence>MNTTIHLTIANLRKQNHKSQQQLADFLGITKASVSKWETGQTSPDISSLPLIAAYFDTSIDHLLGYDAQLSKNEIERLYKTLKKAIIDSPENGLSQVRKLIKRYWSCYPFVFSMANLLLNHLTVLTKNDPITTQTLSNEIRELLDHVYRKSDDQDIQSQAKIMLSVLYLNNSKPQKVLELLGTTVPQLVPPESIIASAYHLQGNSERAEATMQTALYQYLVVMVSTFTNYLNLLDNNHQKFTELATKADQFITLFEIASFHPMIVLNLDMGIAAGFMKYDDHPNALQFLEKFANLQSKITFPIVLKGNHFFDKIYDWINQLMIGNQMPRDSRIVNRELKQFILENPTFEPLKNDPKYQSIVSQIKKDVK</sequence>
<dbReference type="GO" id="GO:0003677">
    <property type="term" value="F:DNA binding"/>
    <property type="evidence" value="ECO:0007669"/>
    <property type="project" value="UniProtKB-KW"/>
</dbReference>
<dbReference type="PANTHER" id="PTHR46558">
    <property type="entry name" value="TRACRIPTIONAL REGULATORY PROTEIN-RELATED-RELATED"/>
    <property type="match status" value="1"/>
</dbReference>